<keyword evidence="6" id="KW-0175">Coiled coil</keyword>
<evidence type="ECO:0000313" key="10">
    <source>
        <dbReference type="Proteomes" id="UP000245119"/>
    </source>
</evidence>
<keyword evidence="4 5" id="KW-0413">Isomerase</keyword>
<dbReference type="STRING" id="400727.A0A2T7NLP0"/>
<dbReference type="Pfam" id="PF23649">
    <property type="entry name" value="FKBP15"/>
    <property type="match status" value="2"/>
</dbReference>
<evidence type="ECO:0000256" key="5">
    <source>
        <dbReference type="PROSITE-ProRule" id="PRU00277"/>
    </source>
</evidence>
<dbReference type="Pfam" id="PF00254">
    <property type="entry name" value="FKBP_C"/>
    <property type="match status" value="1"/>
</dbReference>
<feature type="coiled-coil region" evidence="6">
    <location>
        <begin position="792"/>
        <end position="826"/>
    </location>
</feature>
<keyword evidence="10" id="KW-1185">Reference proteome</keyword>
<dbReference type="Gene3D" id="2.30.29.30">
    <property type="entry name" value="Pleckstrin-homology domain (PH domain)/Phosphotyrosine-binding domain (PTB)"/>
    <property type="match status" value="1"/>
</dbReference>
<feature type="region of interest" description="Disordered" evidence="7">
    <location>
        <begin position="34"/>
        <end position="55"/>
    </location>
</feature>
<feature type="region of interest" description="Disordered" evidence="7">
    <location>
        <begin position="895"/>
        <end position="937"/>
    </location>
</feature>
<dbReference type="OrthoDB" id="77911at2759"/>
<dbReference type="PANTHER" id="PTHR44927">
    <property type="entry name" value="FK506-BINDING PROTEIN 15"/>
    <property type="match status" value="1"/>
</dbReference>
<dbReference type="SUPFAM" id="SSF54534">
    <property type="entry name" value="FKBP-like"/>
    <property type="match status" value="1"/>
</dbReference>
<feature type="region of interest" description="Disordered" evidence="7">
    <location>
        <begin position="642"/>
        <end position="662"/>
    </location>
</feature>
<evidence type="ECO:0000256" key="4">
    <source>
        <dbReference type="ARBA" id="ARBA00023235"/>
    </source>
</evidence>
<dbReference type="Proteomes" id="UP000245119">
    <property type="component" value="Linkage Group LG11"/>
</dbReference>
<feature type="compositionally biased region" description="Polar residues" evidence="7">
    <location>
        <begin position="647"/>
        <end position="656"/>
    </location>
</feature>
<sequence>MFFSSEDDDQDFLTHGGTKLASVFGMDKANNQGGNESLTYTAPKQPKKKEGGADGSPAATAVKFATVVQAYKFVDNQYASQGKVGAAILANHQGSDYHILLYINKQQQLTNVKILPTFTFNIQQNNYANFYDEARTNWSVMFNNSQDAEKFAKEVGLAKALASGGRLESVVQQELQLGEGGGLEAGDSVEVKYTGWLMTNNTFGQVFDSNANSDKLFRFKLGKGKVIKGWDTGMLGMRKGSKRLLVIPPNVGYGSQGLGDRIPPNSTLIFEVEVLRVKLQKGESTPEQVVHPTVPSPGPAVILADVPFVDHDESVKDRSRSITEQLTNAPASDKAKLISRMAKMGQPMLPTMLGGIPTQQDSEDEMTPTQPAISKPPLAAKPQAFPHPHQTQPHLMQPTFQQHIPMAEQPMAQTPPYMQQMVQPPVMGGMPVFTPPVSQPAFLQNLPGSQQLSVYQPPPSLLQQQQQALLAMQQQQQQQQQQQVSLDQNCFLSQLMLESNPMLTSSAADPMTPILLTETRQQNTEVRLTVNKMSDKVDKILEKVRSLTDLNNGVMQLQPLPAPTMETSILLHNISRIIQENERLKKDVFERGEKIETQNEKIAELLQKNQRGMVQMATELSSASSRLASLQLELGELRKTEGELRQRLQSNTSSSTEQKEELERLRLQRAEDEKKLVDLNNLLREEKTARKQTEGQLTAMQEEMADLRTTSSNQERALNERKRKAVEEKKKLEEEIEEIKAGYEQDLQILRAKLKKQRATTDVETADRVNKLEEELASEWQSKCDKLLAAANDKHERQLAMVREDLKEAQDKASTLEAKVQELRALGSSTDIKMAHLHQQLEENLTFKEKVKRIMNSVFQSLRKEFEADETYLGTEIMATVLNVIKETTLKLVQQQSPASAQNDPDEEEESEDEEDEEDEEEEEEEEESEPVAVEETFVESTVSAAATLAASPPLIQQKSETSEDVEKSVSPTTYPVTGDKGNPYYSQELDAVEKPLTSVTDHVTGDRGNPYHSQKLDSSLEVEELMTSVTDCVAGDRGNPYYSQKLDKSSDGEQHLLLISLTEAI</sequence>
<comment type="caution">
    <text evidence="9">The sequence shown here is derived from an EMBL/GenBank/DDBJ whole genome shotgun (WGS) entry which is preliminary data.</text>
</comment>
<comment type="catalytic activity">
    <reaction evidence="1 5">
        <text>[protein]-peptidylproline (omega=180) = [protein]-peptidylproline (omega=0)</text>
        <dbReference type="Rhea" id="RHEA:16237"/>
        <dbReference type="Rhea" id="RHEA-COMP:10747"/>
        <dbReference type="Rhea" id="RHEA-COMP:10748"/>
        <dbReference type="ChEBI" id="CHEBI:83833"/>
        <dbReference type="ChEBI" id="CHEBI:83834"/>
        <dbReference type="EC" id="5.2.1.8"/>
    </reaction>
</comment>
<dbReference type="PROSITE" id="PS50059">
    <property type="entry name" value="FKBP_PPIASE"/>
    <property type="match status" value="1"/>
</dbReference>
<dbReference type="InterPro" id="IPR056598">
    <property type="entry name" value="FKBP-15_dom"/>
</dbReference>
<evidence type="ECO:0000256" key="6">
    <source>
        <dbReference type="SAM" id="Coils"/>
    </source>
</evidence>
<evidence type="ECO:0000256" key="3">
    <source>
        <dbReference type="ARBA" id="ARBA00023110"/>
    </source>
</evidence>
<feature type="compositionally biased region" description="Acidic residues" evidence="7">
    <location>
        <begin position="904"/>
        <end position="930"/>
    </location>
</feature>
<dbReference type="InterPro" id="IPR011993">
    <property type="entry name" value="PH-like_dom_sf"/>
</dbReference>
<evidence type="ECO:0000256" key="1">
    <source>
        <dbReference type="ARBA" id="ARBA00000971"/>
    </source>
</evidence>
<proteinExistence type="predicted"/>
<name>A0A2T7NLP0_POMCA</name>
<dbReference type="EMBL" id="PZQS01000011">
    <property type="protein sequence ID" value="PVD22084.1"/>
    <property type="molecule type" value="Genomic_DNA"/>
</dbReference>
<accession>A0A2T7NLP0</accession>
<evidence type="ECO:0000256" key="2">
    <source>
        <dbReference type="ARBA" id="ARBA00013194"/>
    </source>
</evidence>
<protein>
    <recommendedName>
        <fullName evidence="2 5">peptidylprolyl isomerase</fullName>
        <ecNumber evidence="2 5">5.2.1.8</ecNumber>
    </recommendedName>
</protein>
<dbReference type="InterPro" id="IPR046357">
    <property type="entry name" value="PPIase_dom_sf"/>
</dbReference>
<gene>
    <name evidence="9" type="ORF">C0Q70_17887</name>
</gene>
<dbReference type="EC" id="5.2.1.8" evidence="2 5"/>
<feature type="domain" description="PPIase FKBP-type" evidence="8">
    <location>
        <begin position="186"/>
        <end position="278"/>
    </location>
</feature>
<evidence type="ECO:0000256" key="7">
    <source>
        <dbReference type="SAM" id="MobiDB-lite"/>
    </source>
</evidence>
<organism evidence="9 10">
    <name type="scientific">Pomacea canaliculata</name>
    <name type="common">Golden apple snail</name>
    <dbReference type="NCBI Taxonomy" id="400727"/>
    <lineage>
        <taxon>Eukaryota</taxon>
        <taxon>Metazoa</taxon>
        <taxon>Spiralia</taxon>
        <taxon>Lophotrochozoa</taxon>
        <taxon>Mollusca</taxon>
        <taxon>Gastropoda</taxon>
        <taxon>Caenogastropoda</taxon>
        <taxon>Architaenioglossa</taxon>
        <taxon>Ampullarioidea</taxon>
        <taxon>Ampullariidae</taxon>
        <taxon>Pomacea</taxon>
    </lineage>
</organism>
<evidence type="ECO:0000313" key="9">
    <source>
        <dbReference type="EMBL" id="PVD22084.1"/>
    </source>
</evidence>
<dbReference type="InterPro" id="IPR001179">
    <property type="entry name" value="PPIase_FKBP_dom"/>
</dbReference>
<evidence type="ECO:0000259" key="8">
    <source>
        <dbReference type="PROSITE" id="PS50059"/>
    </source>
</evidence>
<dbReference type="PANTHER" id="PTHR44927:SF1">
    <property type="entry name" value="FK506-BINDING PROTEIN 15"/>
    <property type="match status" value="1"/>
</dbReference>
<reference evidence="9 10" key="1">
    <citation type="submission" date="2018-04" db="EMBL/GenBank/DDBJ databases">
        <title>The genome of golden apple snail Pomacea canaliculata provides insight into stress tolerance and invasive adaptation.</title>
        <authorList>
            <person name="Liu C."/>
            <person name="Liu B."/>
            <person name="Ren Y."/>
            <person name="Zhang Y."/>
            <person name="Wang H."/>
            <person name="Li S."/>
            <person name="Jiang F."/>
            <person name="Yin L."/>
            <person name="Zhang G."/>
            <person name="Qian W."/>
            <person name="Fan W."/>
        </authorList>
    </citation>
    <scope>NUCLEOTIDE SEQUENCE [LARGE SCALE GENOMIC DNA]</scope>
    <source>
        <strain evidence="9">SZHN2017</strain>
        <tissue evidence="9">Muscle</tissue>
    </source>
</reference>
<keyword evidence="3 5" id="KW-0697">Rotamase</keyword>
<dbReference type="AlphaFoldDB" id="A0A2T7NLP0"/>
<dbReference type="FunFam" id="3.10.50.40:FF:000006">
    <property type="entry name" value="Peptidyl-prolyl cis-trans isomerase"/>
    <property type="match status" value="1"/>
</dbReference>
<dbReference type="Gene3D" id="3.10.50.40">
    <property type="match status" value="1"/>
</dbReference>
<feature type="region of interest" description="Disordered" evidence="7">
    <location>
        <begin position="949"/>
        <end position="986"/>
    </location>
</feature>
<dbReference type="GO" id="GO:0003755">
    <property type="term" value="F:peptidyl-prolyl cis-trans isomerase activity"/>
    <property type="evidence" value="ECO:0007669"/>
    <property type="project" value="UniProtKB-KW"/>
</dbReference>